<name>A0A1Y6CYD2_9GAMM</name>
<proteinExistence type="predicted"/>
<feature type="DNA-binding region" description="H-T-H motif" evidence="4">
    <location>
        <begin position="36"/>
        <end position="55"/>
    </location>
</feature>
<dbReference type="SUPFAM" id="SSF48498">
    <property type="entry name" value="Tetracyclin repressor-like, C-terminal domain"/>
    <property type="match status" value="1"/>
</dbReference>
<dbReference type="PANTHER" id="PTHR30055">
    <property type="entry name" value="HTH-TYPE TRANSCRIPTIONAL REGULATOR RUTR"/>
    <property type="match status" value="1"/>
</dbReference>
<dbReference type="FunFam" id="1.10.10.60:FF:000141">
    <property type="entry name" value="TetR family transcriptional regulator"/>
    <property type="match status" value="1"/>
</dbReference>
<dbReference type="SUPFAM" id="SSF46689">
    <property type="entry name" value="Homeodomain-like"/>
    <property type="match status" value="1"/>
</dbReference>
<keyword evidence="3" id="KW-0804">Transcription</keyword>
<dbReference type="GO" id="GO:0003700">
    <property type="term" value="F:DNA-binding transcription factor activity"/>
    <property type="evidence" value="ECO:0007669"/>
    <property type="project" value="TreeGrafter"/>
</dbReference>
<organism evidence="6 7">
    <name type="scientific">Methylomagnum ishizawai</name>
    <dbReference type="NCBI Taxonomy" id="1760988"/>
    <lineage>
        <taxon>Bacteria</taxon>
        <taxon>Pseudomonadati</taxon>
        <taxon>Pseudomonadota</taxon>
        <taxon>Gammaproteobacteria</taxon>
        <taxon>Methylococcales</taxon>
        <taxon>Methylococcaceae</taxon>
        <taxon>Methylomagnum</taxon>
    </lineage>
</organism>
<dbReference type="InterPro" id="IPR001647">
    <property type="entry name" value="HTH_TetR"/>
</dbReference>
<dbReference type="InterPro" id="IPR036271">
    <property type="entry name" value="Tet_transcr_reg_TetR-rel_C_sf"/>
</dbReference>
<evidence type="ECO:0000256" key="2">
    <source>
        <dbReference type="ARBA" id="ARBA00023125"/>
    </source>
</evidence>
<dbReference type="InterPro" id="IPR009057">
    <property type="entry name" value="Homeodomain-like_sf"/>
</dbReference>
<dbReference type="InterPro" id="IPR039536">
    <property type="entry name" value="TetR_C_Proteobacteria"/>
</dbReference>
<accession>A0A1Y6CYD2</accession>
<gene>
    <name evidence="6" type="ORF">SAMN02949497_3041</name>
</gene>
<evidence type="ECO:0000256" key="3">
    <source>
        <dbReference type="ARBA" id="ARBA00023163"/>
    </source>
</evidence>
<dbReference type="GO" id="GO:0000976">
    <property type="term" value="F:transcription cis-regulatory region binding"/>
    <property type="evidence" value="ECO:0007669"/>
    <property type="project" value="TreeGrafter"/>
</dbReference>
<dbReference type="Proteomes" id="UP000192923">
    <property type="component" value="Unassembled WGS sequence"/>
</dbReference>
<dbReference type="STRING" id="1760988.SAMN02949497_3041"/>
<evidence type="ECO:0000313" key="7">
    <source>
        <dbReference type="Proteomes" id="UP000192923"/>
    </source>
</evidence>
<dbReference type="InterPro" id="IPR050109">
    <property type="entry name" value="HTH-type_TetR-like_transc_reg"/>
</dbReference>
<dbReference type="Pfam" id="PF14246">
    <property type="entry name" value="TetR_C_7"/>
    <property type="match status" value="1"/>
</dbReference>
<dbReference type="Gene3D" id="1.10.357.10">
    <property type="entry name" value="Tetracycline Repressor, domain 2"/>
    <property type="match status" value="1"/>
</dbReference>
<dbReference type="AlphaFoldDB" id="A0A1Y6CYD2"/>
<dbReference type="PROSITE" id="PS50977">
    <property type="entry name" value="HTH_TETR_2"/>
    <property type="match status" value="1"/>
</dbReference>
<reference evidence="6 7" key="1">
    <citation type="submission" date="2016-12" db="EMBL/GenBank/DDBJ databases">
        <authorList>
            <person name="Song W.-J."/>
            <person name="Kurnit D.M."/>
        </authorList>
    </citation>
    <scope>NUCLEOTIDE SEQUENCE [LARGE SCALE GENOMIC DNA]</scope>
    <source>
        <strain evidence="6 7">175</strain>
    </source>
</reference>
<dbReference type="Gene3D" id="1.10.10.60">
    <property type="entry name" value="Homeodomain-like"/>
    <property type="match status" value="1"/>
</dbReference>
<evidence type="ECO:0000256" key="1">
    <source>
        <dbReference type="ARBA" id="ARBA00023015"/>
    </source>
</evidence>
<sequence>MSEQPKLGRPRDPERMRRVIEVAEQLFLEQGFERTSVEAVAKASGVSKVTIYAYFPTKKALFEATIGKRIDAAFDFGSDVSLPYGEPRLALTLIGRHFLGLIRADEVIRKQRVLFAEAGVQQDACSAFFQQGPLGIVARVRGFLDSAVTAGSLVPHDTGAGADQFLSLFLGSAHIKAMLGLGKPTSEEDERLLERNVDMFMKAYGRD</sequence>
<dbReference type="PRINTS" id="PR00455">
    <property type="entry name" value="HTHTETR"/>
</dbReference>
<feature type="domain" description="HTH tetR-type" evidence="5">
    <location>
        <begin position="13"/>
        <end position="73"/>
    </location>
</feature>
<evidence type="ECO:0000313" key="6">
    <source>
        <dbReference type="EMBL" id="SMF95669.1"/>
    </source>
</evidence>
<dbReference type="PANTHER" id="PTHR30055:SF146">
    <property type="entry name" value="HTH-TYPE TRANSCRIPTIONAL DUAL REGULATOR CECR"/>
    <property type="match status" value="1"/>
</dbReference>
<dbReference type="RefSeq" id="WP_085214088.1">
    <property type="nucleotide sequence ID" value="NZ_FXAM01000001.1"/>
</dbReference>
<dbReference type="Pfam" id="PF00440">
    <property type="entry name" value="TetR_N"/>
    <property type="match status" value="1"/>
</dbReference>
<dbReference type="EMBL" id="FXAM01000001">
    <property type="protein sequence ID" value="SMF95669.1"/>
    <property type="molecule type" value="Genomic_DNA"/>
</dbReference>
<keyword evidence="1" id="KW-0805">Transcription regulation</keyword>
<evidence type="ECO:0000256" key="4">
    <source>
        <dbReference type="PROSITE-ProRule" id="PRU00335"/>
    </source>
</evidence>
<protein>
    <submittedName>
        <fullName evidence="6">Transcriptional regulator, TetR family</fullName>
    </submittedName>
</protein>
<evidence type="ECO:0000259" key="5">
    <source>
        <dbReference type="PROSITE" id="PS50977"/>
    </source>
</evidence>
<keyword evidence="7" id="KW-1185">Reference proteome</keyword>
<keyword evidence="2 4" id="KW-0238">DNA-binding</keyword>
<dbReference type="OrthoDB" id="116240at2"/>